<dbReference type="RefSeq" id="WP_390322470.1">
    <property type="nucleotide sequence ID" value="NZ_JBHRTP010000066.1"/>
</dbReference>
<dbReference type="SMART" id="SM00905">
    <property type="entry name" value="FolB"/>
    <property type="match status" value="1"/>
</dbReference>
<evidence type="ECO:0000259" key="1">
    <source>
        <dbReference type="SMART" id="SM00905"/>
    </source>
</evidence>
<dbReference type="InterPro" id="IPR006157">
    <property type="entry name" value="FolB_dom"/>
</dbReference>
<dbReference type="Gene3D" id="3.30.1130.10">
    <property type="match status" value="1"/>
</dbReference>
<evidence type="ECO:0000313" key="3">
    <source>
        <dbReference type="Proteomes" id="UP001595530"/>
    </source>
</evidence>
<feature type="domain" description="Dihydroneopterin aldolase/epimerase" evidence="1">
    <location>
        <begin position="10"/>
        <end position="119"/>
    </location>
</feature>
<dbReference type="Proteomes" id="UP001595530">
    <property type="component" value="Unassembled WGS sequence"/>
</dbReference>
<proteinExistence type="predicted"/>
<sequence>MNPRVIPWTIEVDEIQTQSRVGIWEHERELQPLRISLSLRAIAPAFPQSIEDCLNYEPVCRWITDEWPAQPHTPLLETRLRELMHFIFDYDARIEWVDVVIAKPRAIPDTRGVGIRMALSRDDYESAFGDRELSRSEAYRYLPMQSEVGNLA</sequence>
<organism evidence="2 3">
    <name type="scientific">Undibacterium arcticum</name>
    <dbReference type="NCBI Taxonomy" id="1762892"/>
    <lineage>
        <taxon>Bacteria</taxon>
        <taxon>Pseudomonadati</taxon>
        <taxon>Pseudomonadota</taxon>
        <taxon>Betaproteobacteria</taxon>
        <taxon>Burkholderiales</taxon>
        <taxon>Oxalobacteraceae</taxon>
        <taxon>Undibacterium</taxon>
    </lineage>
</organism>
<comment type="caution">
    <text evidence="2">The sequence shown here is derived from an EMBL/GenBank/DDBJ whole genome shotgun (WGS) entry which is preliminary data.</text>
</comment>
<keyword evidence="3" id="KW-1185">Reference proteome</keyword>
<reference evidence="3" key="1">
    <citation type="journal article" date="2019" name="Int. J. Syst. Evol. Microbiol.">
        <title>The Global Catalogue of Microorganisms (GCM) 10K type strain sequencing project: providing services to taxonomists for standard genome sequencing and annotation.</title>
        <authorList>
            <consortium name="The Broad Institute Genomics Platform"/>
            <consortium name="The Broad Institute Genome Sequencing Center for Infectious Disease"/>
            <person name="Wu L."/>
            <person name="Ma J."/>
        </authorList>
    </citation>
    <scope>NUCLEOTIDE SEQUENCE [LARGE SCALE GENOMIC DNA]</scope>
    <source>
        <strain evidence="3">KCTC 42986</strain>
    </source>
</reference>
<gene>
    <name evidence="2" type="ORF">ACFOFO_19000</name>
</gene>
<dbReference type="EMBL" id="JBHRTP010000066">
    <property type="protein sequence ID" value="MFC3110024.1"/>
    <property type="molecule type" value="Genomic_DNA"/>
</dbReference>
<dbReference type="SUPFAM" id="SSF55620">
    <property type="entry name" value="Tetrahydrobiopterin biosynthesis enzymes-like"/>
    <property type="match status" value="1"/>
</dbReference>
<dbReference type="InterPro" id="IPR043133">
    <property type="entry name" value="GTP-CH-I_C/QueF"/>
</dbReference>
<accession>A0ABV7F767</accession>
<name>A0ABV7F767_9BURK</name>
<dbReference type="Pfam" id="PF02152">
    <property type="entry name" value="FolB"/>
    <property type="match status" value="1"/>
</dbReference>
<protein>
    <submittedName>
        <fullName evidence="2">Dihydroneopterin aldolase</fullName>
    </submittedName>
</protein>
<evidence type="ECO:0000313" key="2">
    <source>
        <dbReference type="EMBL" id="MFC3110024.1"/>
    </source>
</evidence>